<feature type="transmembrane region" description="Helical" evidence="6">
    <location>
        <begin position="56"/>
        <end position="76"/>
    </location>
</feature>
<keyword evidence="8" id="KW-1185">Reference proteome</keyword>
<dbReference type="Proteomes" id="UP001595843">
    <property type="component" value="Unassembled WGS sequence"/>
</dbReference>
<evidence type="ECO:0000256" key="3">
    <source>
        <dbReference type="ARBA" id="ARBA00022692"/>
    </source>
</evidence>
<comment type="subcellular location">
    <subcellularLocation>
        <location evidence="1">Cell membrane</location>
        <topology evidence="1">Multi-pass membrane protein</topology>
    </subcellularLocation>
</comment>
<feature type="transmembrane region" description="Helical" evidence="6">
    <location>
        <begin position="88"/>
        <end position="107"/>
    </location>
</feature>
<accession>A0ABV8JFH9</accession>
<keyword evidence="2" id="KW-1003">Cell membrane</keyword>
<keyword evidence="5 6" id="KW-0472">Membrane</keyword>
<protein>
    <submittedName>
        <fullName evidence="7">Cytochrome c oxidase assembly protein</fullName>
    </submittedName>
</protein>
<evidence type="ECO:0000256" key="1">
    <source>
        <dbReference type="ARBA" id="ARBA00004651"/>
    </source>
</evidence>
<feature type="transmembrane region" description="Helical" evidence="6">
    <location>
        <begin position="119"/>
        <end position="140"/>
    </location>
</feature>
<gene>
    <name evidence="7" type="ORF">ACFOUO_12865</name>
</gene>
<dbReference type="EMBL" id="JBHSAP010000015">
    <property type="protein sequence ID" value="MFC4077691.1"/>
    <property type="molecule type" value="Genomic_DNA"/>
</dbReference>
<organism evidence="7 8">
    <name type="scientific">Salinithrix halophila</name>
    <dbReference type="NCBI Taxonomy" id="1485204"/>
    <lineage>
        <taxon>Bacteria</taxon>
        <taxon>Bacillati</taxon>
        <taxon>Bacillota</taxon>
        <taxon>Bacilli</taxon>
        <taxon>Bacillales</taxon>
        <taxon>Thermoactinomycetaceae</taxon>
        <taxon>Salinithrix</taxon>
    </lineage>
</organism>
<name>A0ABV8JFH9_9BACL</name>
<evidence type="ECO:0000313" key="7">
    <source>
        <dbReference type="EMBL" id="MFC4077691.1"/>
    </source>
</evidence>
<reference evidence="8" key="1">
    <citation type="journal article" date="2019" name="Int. J. Syst. Evol. Microbiol.">
        <title>The Global Catalogue of Microorganisms (GCM) 10K type strain sequencing project: providing services to taxonomists for standard genome sequencing and annotation.</title>
        <authorList>
            <consortium name="The Broad Institute Genomics Platform"/>
            <consortium name="The Broad Institute Genome Sequencing Center for Infectious Disease"/>
            <person name="Wu L."/>
            <person name="Ma J."/>
        </authorList>
    </citation>
    <scope>NUCLEOTIDE SEQUENCE [LARGE SCALE GENOMIC DNA]</scope>
    <source>
        <strain evidence="8">IBRC-M 10813</strain>
    </source>
</reference>
<dbReference type="InterPro" id="IPR019108">
    <property type="entry name" value="Caa3_assmbl_CtaG-rel"/>
</dbReference>
<comment type="caution">
    <text evidence="7">The sequence shown here is derived from an EMBL/GenBank/DDBJ whole genome shotgun (WGS) entry which is preliminary data.</text>
</comment>
<evidence type="ECO:0000313" key="8">
    <source>
        <dbReference type="Proteomes" id="UP001595843"/>
    </source>
</evidence>
<evidence type="ECO:0000256" key="4">
    <source>
        <dbReference type="ARBA" id="ARBA00022989"/>
    </source>
</evidence>
<feature type="transmembrane region" description="Helical" evidence="6">
    <location>
        <begin position="236"/>
        <end position="258"/>
    </location>
</feature>
<evidence type="ECO:0000256" key="5">
    <source>
        <dbReference type="ARBA" id="ARBA00023136"/>
    </source>
</evidence>
<evidence type="ECO:0000256" key="2">
    <source>
        <dbReference type="ARBA" id="ARBA00022475"/>
    </source>
</evidence>
<feature type="transmembrane region" description="Helical" evidence="6">
    <location>
        <begin position="152"/>
        <end position="172"/>
    </location>
</feature>
<feature type="transmembrane region" description="Helical" evidence="6">
    <location>
        <begin position="193"/>
        <end position="216"/>
    </location>
</feature>
<evidence type="ECO:0000256" key="6">
    <source>
        <dbReference type="SAM" id="Phobius"/>
    </source>
</evidence>
<feature type="transmembrane region" description="Helical" evidence="6">
    <location>
        <begin position="13"/>
        <end position="35"/>
    </location>
</feature>
<keyword evidence="3 6" id="KW-0812">Transmembrane</keyword>
<sequence>MHQHHGDPTIPDFWGILSPGTLLITLVLAVLYFAVIGPWKDRIGGAGQSVQISQKISFVCGLLIYYLATGPVQAFAPLLFSAHMTEMALIYLAMPPLLLFGTPAWLIRPLWNGKKRERVLHFFTQPLITLILFNGFFSLYHLPVVFDTVMSYGWLMSLSHWVLTVSAFLMWWPVICPLPEKDHLSHLQKMAYIFGDGVLLTPACAIIAFSDVLLYSTYQGGSQVFSFLQPLDDQSLGGVAMKIIQELAYGGVLGYTFFQWVKKQRREDADELAARKKEKDTDVSSVSFNH</sequence>
<dbReference type="RefSeq" id="WP_380705495.1">
    <property type="nucleotide sequence ID" value="NZ_JBHSAP010000015.1"/>
</dbReference>
<dbReference type="Pfam" id="PF09678">
    <property type="entry name" value="Caa3_CtaG"/>
    <property type="match status" value="1"/>
</dbReference>
<proteinExistence type="predicted"/>
<keyword evidence="4 6" id="KW-1133">Transmembrane helix</keyword>